<reference evidence="1 2" key="1">
    <citation type="journal article" date="2022" name="Hortic Res">
        <title>A haplotype resolved chromosomal level avocado genome allows analysis of novel avocado genes.</title>
        <authorList>
            <person name="Nath O."/>
            <person name="Fletcher S.J."/>
            <person name="Hayward A."/>
            <person name="Shaw L.M."/>
            <person name="Masouleh A.K."/>
            <person name="Furtado A."/>
            <person name="Henry R.J."/>
            <person name="Mitter N."/>
        </authorList>
    </citation>
    <scope>NUCLEOTIDE SEQUENCE [LARGE SCALE GENOMIC DNA]</scope>
    <source>
        <strain evidence="2">cv. Hass</strain>
    </source>
</reference>
<sequence length="1459" mass="165327">MDLESNPNHSKGAKYRITASKPATRIEKVCFYGNLLRIRCKPRDQRTEKFYFYGVSHESYPRLGTVHVSTPLQSKRHQALSGNAMMISTPANSPRTCRRALFMSYGNHMQIKPPLATALSVSAHSSPWFKEYRGSRSTSLIIAAADYSRRRPRKSLVLRGKGPPPKGFMPKTQVGTSTQKRDENDSAEEEGSETSVSSQDSDSDNKFTEITVNFSEGQGSEVVPENILLSNKFMPQSQAKTNSQKTDESDNAEKEGFHPTSSSSYSPINKLSKGKDDVSEEGGAEVIPRTSVFSSQLKTKTDKSQDVKEQRVEAEEEKHVITVPGKQSLMAESDWSDDEIEEDATMVENEHTDELGKPISLEEVENVLSMKEQRVEAKEEKHVITVPGKQSLTAKSDWSDDEIEKDGTMVENEYTAELGKPITLEEVENVLSMKPVVESNYMEEKCTTVDVNVVKSGEIESKKAIVEINEDMPKLGEDKIHEKVKVAKEPEFKTDKTKGKGTVVEIDENTAELGEIEELERGETVVDKKPNVEELLLKQKIEMEAQARKRLLGDLAEENLLMGNKFFVYPKVVTPDQVIEVFMNKSISGLMNEVDVLIMGAFNDWRWKSFNKKLHKTDLKGDWWSCEVYIPKEAYKMDFVFFNGGDVYENNDSKDFSVPVQNGMDVYAFEDFLLEEKRRELEKLAAEQAERERKVEEQRQKEAEKAASEADRAQAKIEVERRRQIFQELMKKAVSSVHNVWHIKPSEFKAEDLVRLSYNQSSGPLAHSKEVWIHGGHNNWKDGLSIIGRLEHSVEEVGDWWHIDVVVPDQALILDWVFADGPPGSAQVYDNNNRQDFHTTVPKSIPGELYWVEEEHWLFRKFQEERRQREEAIRAKAEKTARMKAEMREKTMKMFLLSQKHIVFTEPLDVQAGSTVTVFYNPNNTVLSGKSEVWFRCSFNRWTHRYGPLPPQKMVPVESSSHLKATVKVPLDAYMLDFVFSEKEDGGIFDNKNGMDYHLPVTGGVTKAPPMHIVHVAVEMAPIAKVGGLGDVVTSLSRAVQDLGHNVDIILPKYDCMNLSNVKDFQFNRSYSWGGTEIKVWYGKVEGLSVYFLEPQNGMVSVGCIYGCRTDGERFGFFCHAALEFLLQSGSHPDILHCHDWSSAPVAWLFKDHYMQYGLSNARVVFTIHNLEFGAGSIGKAMAYTDKSTTVSPNYAREVAHNPIVSPHLHKFHGILNGIDPDIWDPYNDKFIPMSYTSDNVVEGKRVAKEALQKRLGLSTSERPLIGIITRLTHQKGIHLIKHAIWKTLERNGQVVLLGSAPDPRVQNEFVDLANNLHSSHNDRARLCLTYDEPLSHLIYAGADFILVPSIFEPCGLTQLTAMRYGSIPVVRKTGGLYDTVFDVDHDKQRAEAQGLEPNGFSFDGTDTSGVDYALNRAISAWYDGRDWFNSLCKRVMEQDWSWNRPALDYMELYYSARK</sequence>
<dbReference type="EMBL" id="CM056810">
    <property type="protein sequence ID" value="KAJ8644011.1"/>
    <property type="molecule type" value="Genomic_DNA"/>
</dbReference>
<evidence type="ECO:0000313" key="1">
    <source>
        <dbReference type="EMBL" id="KAJ8644011.1"/>
    </source>
</evidence>
<gene>
    <name evidence="1" type="ORF">MRB53_005759</name>
</gene>
<dbReference type="Proteomes" id="UP001234297">
    <property type="component" value="Chromosome 2"/>
</dbReference>
<name>A0ACC2MEE7_PERAE</name>
<keyword evidence="2" id="KW-1185">Reference proteome</keyword>
<protein>
    <submittedName>
        <fullName evidence="1">Uncharacterized protein</fullName>
    </submittedName>
</protein>
<evidence type="ECO:0000313" key="2">
    <source>
        <dbReference type="Proteomes" id="UP001234297"/>
    </source>
</evidence>
<accession>A0ACC2MEE7</accession>
<proteinExistence type="predicted"/>
<comment type="caution">
    <text evidence="1">The sequence shown here is derived from an EMBL/GenBank/DDBJ whole genome shotgun (WGS) entry which is preliminary data.</text>
</comment>
<organism evidence="1 2">
    <name type="scientific">Persea americana</name>
    <name type="common">Avocado</name>
    <dbReference type="NCBI Taxonomy" id="3435"/>
    <lineage>
        <taxon>Eukaryota</taxon>
        <taxon>Viridiplantae</taxon>
        <taxon>Streptophyta</taxon>
        <taxon>Embryophyta</taxon>
        <taxon>Tracheophyta</taxon>
        <taxon>Spermatophyta</taxon>
        <taxon>Magnoliopsida</taxon>
        <taxon>Magnoliidae</taxon>
        <taxon>Laurales</taxon>
        <taxon>Lauraceae</taxon>
        <taxon>Persea</taxon>
    </lineage>
</organism>